<evidence type="ECO:0000256" key="1">
    <source>
        <dbReference type="ARBA" id="ARBA00004141"/>
    </source>
</evidence>
<feature type="transmembrane region" description="Helical" evidence="5">
    <location>
        <begin position="325"/>
        <end position="344"/>
    </location>
</feature>
<protein>
    <submittedName>
        <fullName evidence="7">RTA1 like protein-domain-containing protein</fullName>
    </submittedName>
</protein>
<name>A0ABR2UQI5_9PEZI</name>
<evidence type="ECO:0000256" key="6">
    <source>
        <dbReference type="SAM" id="SignalP"/>
    </source>
</evidence>
<gene>
    <name evidence="7" type="ORF">SUNI508_09550</name>
</gene>
<proteinExistence type="predicted"/>
<evidence type="ECO:0000256" key="5">
    <source>
        <dbReference type="SAM" id="Phobius"/>
    </source>
</evidence>
<dbReference type="EMBL" id="JARVKF010000405">
    <property type="protein sequence ID" value="KAK9416640.1"/>
    <property type="molecule type" value="Genomic_DNA"/>
</dbReference>
<comment type="subcellular location">
    <subcellularLocation>
        <location evidence="1">Membrane</location>
        <topology evidence="1">Multi-pass membrane protein</topology>
    </subcellularLocation>
</comment>
<dbReference type="PANTHER" id="PTHR31465">
    <property type="entry name" value="PROTEIN RTA1-RELATED"/>
    <property type="match status" value="1"/>
</dbReference>
<keyword evidence="8" id="KW-1185">Reference proteome</keyword>
<sequence>MLIPLNVLVVAGLALGAPTTHYAAPTSIPPRQITTTYIIDTSVTPTGTFMTTIQNIIPGVTNDHVTIPAETINIVIPTCIQTITPDPNGYVPPGTCGALWDYYPSFIAAIVFATIFGILTLIHLWQAAHYKKGWCWVIIMASIWEFCAFTFRAISTRFQQSVGIYLVFQIFILLAPLWVNAFAYMTLGRMINFFLIPSRSLFRIPAYVIAAVFVSLDFVSFVIQLVGGSMSGPTSSAEDQLRAIHIYMGGIGMQEIFIVGFLCLAVKFQREIKRDRNTVVDRKAGLSILYALYFSLTMITVRIIYRLIEFSSGSTDNSLTRQESYFYALEATPMVLAIVVFIVVHPAATINGPGSEMPGLFSLTKDGIRRLFERRQSGKAIVLLEESEEQELPRRYRRIGN</sequence>
<evidence type="ECO:0000256" key="3">
    <source>
        <dbReference type="ARBA" id="ARBA00022989"/>
    </source>
</evidence>
<keyword evidence="6" id="KW-0732">Signal</keyword>
<feature type="transmembrane region" description="Helical" evidence="5">
    <location>
        <begin position="102"/>
        <end position="122"/>
    </location>
</feature>
<feature type="transmembrane region" description="Helical" evidence="5">
    <location>
        <begin position="287"/>
        <end position="305"/>
    </location>
</feature>
<organism evidence="7 8">
    <name type="scientific">Seiridium unicorne</name>
    <dbReference type="NCBI Taxonomy" id="138068"/>
    <lineage>
        <taxon>Eukaryota</taxon>
        <taxon>Fungi</taxon>
        <taxon>Dikarya</taxon>
        <taxon>Ascomycota</taxon>
        <taxon>Pezizomycotina</taxon>
        <taxon>Sordariomycetes</taxon>
        <taxon>Xylariomycetidae</taxon>
        <taxon>Amphisphaeriales</taxon>
        <taxon>Sporocadaceae</taxon>
        <taxon>Seiridium</taxon>
    </lineage>
</organism>
<evidence type="ECO:0000313" key="8">
    <source>
        <dbReference type="Proteomes" id="UP001408356"/>
    </source>
</evidence>
<evidence type="ECO:0000313" key="7">
    <source>
        <dbReference type="EMBL" id="KAK9416640.1"/>
    </source>
</evidence>
<feature type="transmembrane region" description="Helical" evidence="5">
    <location>
        <begin position="206"/>
        <end position="226"/>
    </location>
</feature>
<keyword evidence="3 5" id="KW-1133">Transmembrane helix</keyword>
<accession>A0ABR2UQI5</accession>
<dbReference type="Pfam" id="PF04479">
    <property type="entry name" value="RTA1"/>
    <property type="match status" value="1"/>
</dbReference>
<evidence type="ECO:0000256" key="4">
    <source>
        <dbReference type="ARBA" id="ARBA00023136"/>
    </source>
</evidence>
<keyword evidence="2 5" id="KW-0812">Transmembrane</keyword>
<feature type="transmembrane region" description="Helical" evidence="5">
    <location>
        <begin position="166"/>
        <end position="185"/>
    </location>
</feature>
<feature type="chain" id="PRO_5046067223" evidence="6">
    <location>
        <begin position="17"/>
        <end position="401"/>
    </location>
</feature>
<dbReference type="InterPro" id="IPR007568">
    <property type="entry name" value="RTA1"/>
</dbReference>
<dbReference type="PANTHER" id="PTHR31465:SF15">
    <property type="entry name" value="LIPID TRANSPORTER ATNI-RELATED"/>
    <property type="match status" value="1"/>
</dbReference>
<comment type="caution">
    <text evidence="7">The sequence shown here is derived from an EMBL/GenBank/DDBJ whole genome shotgun (WGS) entry which is preliminary data.</text>
</comment>
<evidence type="ECO:0000256" key="2">
    <source>
        <dbReference type="ARBA" id="ARBA00022692"/>
    </source>
</evidence>
<keyword evidence="4 5" id="KW-0472">Membrane</keyword>
<feature type="signal peptide" evidence="6">
    <location>
        <begin position="1"/>
        <end position="16"/>
    </location>
</feature>
<reference evidence="7 8" key="1">
    <citation type="journal article" date="2024" name="J. Plant Pathol.">
        <title>Sequence and assembly of the genome of Seiridium unicorne, isolate CBS 538.82, causal agent of cypress canker disease.</title>
        <authorList>
            <person name="Scali E."/>
            <person name="Rocca G.D."/>
            <person name="Danti R."/>
            <person name="Garbelotto M."/>
            <person name="Barberini S."/>
            <person name="Baroncelli R."/>
            <person name="Emiliani G."/>
        </authorList>
    </citation>
    <scope>NUCLEOTIDE SEQUENCE [LARGE SCALE GENOMIC DNA]</scope>
    <source>
        <strain evidence="7 8">BM-138-508</strain>
    </source>
</reference>
<dbReference type="Proteomes" id="UP001408356">
    <property type="component" value="Unassembled WGS sequence"/>
</dbReference>
<feature type="transmembrane region" description="Helical" evidence="5">
    <location>
        <begin position="134"/>
        <end position="154"/>
    </location>
</feature>
<feature type="transmembrane region" description="Helical" evidence="5">
    <location>
        <begin position="246"/>
        <end position="266"/>
    </location>
</feature>